<evidence type="ECO:0000259" key="12">
    <source>
        <dbReference type="Pfam" id="PF22421"/>
    </source>
</evidence>
<dbReference type="EC" id="6.1.1.1" evidence="1 11"/>
<evidence type="ECO:0000256" key="7">
    <source>
        <dbReference type="ARBA" id="ARBA00023146"/>
    </source>
</evidence>
<evidence type="ECO:0000256" key="5">
    <source>
        <dbReference type="ARBA" id="ARBA00022884"/>
    </source>
</evidence>
<evidence type="ECO:0000256" key="3">
    <source>
        <dbReference type="ARBA" id="ARBA00022741"/>
    </source>
</evidence>
<dbReference type="CDD" id="cd00805">
    <property type="entry name" value="TyrRS_core"/>
    <property type="match status" value="1"/>
</dbReference>
<dbReference type="OMA" id="YMMAKDS"/>
<evidence type="ECO:0000256" key="10">
    <source>
        <dbReference type="PROSITE-ProRule" id="PRU00182"/>
    </source>
</evidence>
<dbReference type="GO" id="GO:0004831">
    <property type="term" value="F:tyrosine-tRNA ligase activity"/>
    <property type="evidence" value="ECO:0007669"/>
    <property type="project" value="UniProtKB-EC"/>
</dbReference>
<dbReference type="PROSITE" id="PS50889">
    <property type="entry name" value="S4"/>
    <property type="match status" value="1"/>
</dbReference>
<dbReference type="Pfam" id="PF22421">
    <property type="entry name" value="SYY_C-terminal"/>
    <property type="match status" value="1"/>
</dbReference>
<dbReference type="Gene3D" id="3.10.290.10">
    <property type="entry name" value="RNA-binding S4 domain"/>
    <property type="match status" value="1"/>
</dbReference>
<dbReference type="GO" id="GO:0005829">
    <property type="term" value="C:cytosol"/>
    <property type="evidence" value="ECO:0007669"/>
    <property type="project" value="TreeGrafter"/>
</dbReference>
<dbReference type="InterPro" id="IPR036986">
    <property type="entry name" value="S4_RNA-bd_sf"/>
</dbReference>
<dbReference type="Gene3D" id="1.10.240.10">
    <property type="entry name" value="Tyrosyl-Transfer RNA Synthetase"/>
    <property type="match status" value="1"/>
</dbReference>
<dbReference type="InterPro" id="IPR002305">
    <property type="entry name" value="aa-tRNA-synth_Ic"/>
</dbReference>
<dbReference type="FunFam" id="1.10.240.10:FF:000001">
    <property type="entry name" value="Tyrosine--tRNA ligase"/>
    <property type="match status" value="1"/>
</dbReference>
<sequence length="480" mass="53795">MFRLLFNHQQHRTTILNTNRLLFNNNNNSRFYSSYVVAAAATGDNVIKTLRSRGFIYQMTNNDEEMVKITNTSISLYAGFDPTADSLHIGNLLTLMVLLHFKRHGHKPVALLGGATALIGDPSGKSTDRPQLDRSYVENNSSYINENIVDILGKDTTIVNNIDWNKSISIIDFFRDVGRYFRVGNMLRKDFVHNRLGTLSENGKQLSLNDDDSASGISLPEFCYSLFQANDFVHLNQTHQCVIQVGGSDQWGNITDGCELIKKKLSKPAYGITIPLLTNSQGKKLGKSEGNSIWLSSKKTSAYNFYQYWIQVSDQDVEKLLKLFTLLPLEEIQSIVDAHNKEPHLRLGQKKIAECVTQLVHGDRGLEDAIKTTNLLFGDNKLNLQDHSESKEIGRLLSGVNISTSLSKSEYLSTPISSIFSKVSGLSKNQSKLLINNQSLYLNGEQVKSPAQLLEPECLIDNSFVILRSGKKAFHLIKFD</sequence>
<dbReference type="AlphaFoldDB" id="D3BT29"/>
<dbReference type="PANTHER" id="PTHR11766">
    <property type="entry name" value="TYROSYL-TRNA SYNTHETASE"/>
    <property type="match status" value="1"/>
</dbReference>
<dbReference type="InParanoid" id="D3BT29"/>
<keyword evidence="7 11" id="KW-0030">Aminoacyl-tRNA synthetase</keyword>
<dbReference type="NCBIfam" id="TIGR00234">
    <property type="entry name" value="tyrS"/>
    <property type="match status" value="1"/>
</dbReference>
<dbReference type="Gene3D" id="3.40.50.620">
    <property type="entry name" value="HUPs"/>
    <property type="match status" value="1"/>
</dbReference>
<gene>
    <name evidence="13" type="primary">mtyrS</name>
    <name evidence="13" type="ORF">PPL_11321</name>
</gene>
<dbReference type="PROSITE" id="PS00178">
    <property type="entry name" value="AA_TRNA_LIGASE_I"/>
    <property type="match status" value="1"/>
</dbReference>
<dbReference type="PANTHER" id="PTHR11766:SF0">
    <property type="entry name" value="TYROSINE--TRNA LIGASE, MITOCHONDRIAL"/>
    <property type="match status" value="1"/>
</dbReference>
<reference evidence="13 14" key="1">
    <citation type="journal article" date="2011" name="Genome Res.">
        <title>Phylogeny-wide analysis of social amoeba genomes highlights ancient origins for complex intercellular communication.</title>
        <authorList>
            <person name="Heidel A.J."/>
            <person name="Lawal H.M."/>
            <person name="Felder M."/>
            <person name="Schilde C."/>
            <person name="Helps N.R."/>
            <person name="Tunggal B."/>
            <person name="Rivero F."/>
            <person name="John U."/>
            <person name="Schleicher M."/>
            <person name="Eichinger L."/>
            <person name="Platzer M."/>
            <person name="Noegel A.A."/>
            <person name="Schaap P."/>
            <person name="Gloeckner G."/>
        </authorList>
    </citation>
    <scope>NUCLEOTIDE SEQUENCE [LARGE SCALE GENOMIC DNA]</scope>
    <source>
        <strain evidence="14">ATCC 26659 / Pp 5 / PN500</strain>
    </source>
</reference>
<comment type="caution">
    <text evidence="13">The sequence shown here is derived from an EMBL/GenBank/DDBJ whole genome shotgun (WGS) entry which is preliminary data.</text>
</comment>
<dbReference type="InterPro" id="IPR024088">
    <property type="entry name" value="Tyr-tRNA-ligase_bac-type"/>
</dbReference>
<dbReference type="InterPro" id="IPR001412">
    <property type="entry name" value="aa-tRNA-synth_I_CS"/>
</dbReference>
<dbReference type="GO" id="GO:0005739">
    <property type="term" value="C:mitochondrion"/>
    <property type="evidence" value="ECO:0007669"/>
    <property type="project" value="TreeGrafter"/>
</dbReference>
<evidence type="ECO:0000313" key="13">
    <source>
        <dbReference type="EMBL" id="EFA75246.1"/>
    </source>
</evidence>
<feature type="domain" description="Tyrosine--tRNA ligase SYY-like C-terminal" evidence="12">
    <location>
        <begin position="427"/>
        <end position="477"/>
    </location>
</feature>
<dbReference type="HAMAP" id="MF_02006">
    <property type="entry name" value="Tyr_tRNA_synth_type1"/>
    <property type="match status" value="1"/>
</dbReference>
<dbReference type="InterPro" id="IPR054608">
    <property type="entry name" value="SYY-like_C"/>
</dbReference>
<proteinExistence type="inferred from homology"/>
<keyword evidence="3 11" id="KW-0547">Nucleotide-binding</keyword>
<dbReference type="InterPro" id="IPR014729">
    <property type="entry name" value="Rossmann-like_a/b/a_fold"/>
</dbReference>
<evidence type="ECO:0000256" key="1">
    <source>
        <dbReference type="ARBA" id="ARBA00013160"/>
    </source>
</evidence>
<organism evidence="13 14">
    <name type="scientific">Heterostelium pallidum (strain ATCC 26659 / Pp 5 / PN500)</name>
    <name type="common">Cellular slime mold</name>
    <name type="synonym">Polysphondylium pallidum</name>
    <dbReference type="NCBI Taxonomy" id="670386"/>
    <lineage>
        <taxon>Eukaryota</taxon>
        <taxon>Amoebozoa</taxon>
        <taxon>Evosea</taxon>
        <taxon>Eumycetozoa</taxon>
        <taxon>Dictyostelia</taxon>
        <taxon>Acytosteliales</taxon>
        <taxon>Acytosteliaceae</taxon>
        <taxon>Heterostelium</taxon>
    </lineage>
</organism>
<evidence type="ECO:0000256" key="2">
    <source>
        <dbReference type="ARBA" id="ARBA00022598"/>
    </source>
</evidence>
<dbReference type="EMBL" id="ADBJ01000056">
    <property type="protein sequence ID" value="EFA75246.1"/>
    <property type="molecule type" value="Genomic_DNA"/>
</dbReference>
<evidence type="ECO:0000256" key="6">
    <source>
        <dbReference type="ARBA" id="ARBA00022917"/>
    </source>
</evidence>
<dbReference type="InterPro" id="IPR002307">
    <property type="entry name" value="Tyr-tRNA-ligase"/>
</dbReference>
<dbReference type="GO" id="GO:0003723">
    <property type="term" value="F:RNA binding"/>
    <property type="evidence" value="ECO:0007669"/>
    <property type="project" value="UniProtKB-KW"/>
</dbReference>
<keyword evidence="6 11" id="KW-0648">Protein biosynthesis</keyword>
<dbReference type="PRINTS" id="PR01040">
    <property type="entry name" value="TRNASYNTHTYR"/>
</dbReference>
<dbReference type="SUPFAM" id="SSF55174">
    <property type="entry name" value="Alpha-L RNA-binding motif"/>
    <property type="match status" value="1"/>
</dbReference>
<evidence type="ECO:0000256" key="11">
    <source>
        <dbReference type="RuleBase" id="RU361234"/>
    </source>
</evidence>
<name>D3BT29_HETP5</name>
<dbReference type="SUPFAM" id="SSF52374">
    <property type="entry name" value="Nucleotidylyl transferase"/>
    <property type="match status" value="1"/>
</dbReference>
<keyword evidence="14" id="KW-1185">Reference proteome</keyword>
<dbReference type="GO" id="GO:0006437">
    <property type="term" value="P:tyrosyl-tRNA aminoacylation"/>
    <property type="evidence" value="ECO:0007669"/>
    <property type="project" value="InterPro"/>
</dbReference>
<dbReference type="RefSeq" id="XP_020427380.1">
    <property type="nucleotide sequence ID" value="XM_020582077.1"/>
</dbReference>
<dbReference type="STRING" id="670386.D3BT29"/>
<keyword evidence="5 10" id="KW-0694">RNA-binding</keyword>
<keyword evidence="2 11" id="KW-0436">Ligase</keyword>
<protein>
    <recommendedName>
        <fullName evidence="1 11">Tyrosine--tRNA ligase</fullName>
        <ecNumber evidence="1 11">6.1.1.1</ecNumber>
    </recommendedName>
    <alternativeName>
        <fullName evidence="8 11">Tyrosyl-tRNA synthetase</fullName>
    </alternativeName>
</protein>
<dbReference type="GO" id="GO:0005524">
    <property type="term" value="F:ATP binding"/>
    <property type="evidence" value="ECO:0007669"/>
    <property type="project" value="UniProtKB-KW"/>
</dbReference>
<accession>D3BT29</accession>
<evidence type="ECO:0000256" key="8">
    <source>
        <dbReference type="ARBA" id="ARBA00033323"/>
    </source>
</evidence>
<dbReference type="InterPro" id="IPR024107">
    <property type="entry name" value="Tyr-tRNA-ligase_bac_1"/>
</dbReference>
<dbReference type="GeneID" id="31366789"/>
<evidence type="ECO:0000256" key="4">
    <source>
        <dbReference type="ARBA" id="ARBA00022840"/>
    </source>
</evidence>
<keyword evidence="4 11" id="KW-0067">ATP-binding</keyword>
<comment type="catalytic activity">
    <reaction evidence="9 11">
        <text>tRNA(Tyr) + L-tyrosine + ATP = L-tyrosyl-tRNA(Tyr) + AMP + diphosphate + H(+)</text>
        <dbReference type="Rhea" id="RHEA:10220"/>
        <dbReference type="Rhea" id="RHEA-COMP:9706"/>
        <dbReference type="Rhea" id="RHEA-COMP:9707"/>
        <dbReference type="ChEBI" id="CHEBI:15378"/>
        <dbReference type="ChEBI" id="CHEBI:30616"/>
        <dbReference type="ChEBI" id="CHEBI:33019"/>
        <dbReference type="ChEBI" id="CHEBI:58315"/>
        <dbReference type="ChEBI" id="CHEBI:78442"/>
        <dbReference type="ChEBI" id="CHEBI:78536"/>
        <dbReference type="ChEBI" id="CHEBI:456215"/>
        <dbReference type="EC" id="6.1.1.1"/>
    </reaction>
</comment>
<dbReference type="Pfam" id="PF00579">
    <property type="entry name" value="tRNA-synt_1b"/>
    <property type="match status" value="1"/>
</dbReference>
<evidence type="ECO:0000313" key="14">
    <source>
        <dbReference type="Proteomes" id="UP000001396"/>
    </source>
</evidence>
<comment type="similarity">
    <text evidence="11">Belongs to the class-I aminoacyl-tRNA synthetase family.</text>
</comment>
<dbReference type="Proteomes" id="UP000001396">
    <property type="component" value="Unassembled WGS sequence"/>
</dbReference>
<dbReference type="FunCoup" id="D3BT29">
    <property type="interactions" value="591"/>
</dbReference>
<evidence type="ECO:0000256" key="9">
    <source>
        <dbReference type="ARBA" id="ARBA00048248"/>
    </source>
</evidence>